<keyword evidence="4" id="KW-1185">Reference proteome</keyword>
<dbReference type="eggNOG" id="ENOG50339ZB">
    <property type="taxonomic scope" value="Bacteria"/>
</dbReference>
<feature type="transmembrane region" description="Helical" evidence="2">
    <location>
        <begin position="35"/>
        <end position="57"/>
    </location>
</feature>
<sequence length="196" mass="19774">MSRDRDEEILASSPFEEDFQSALAARAARGRPSKVTLALAAGLLLVAGVLIGIRLHASFGPQDAARPLQGAAVNRFGAPGGAGPGPGGMGQPGGQAGADDRAGWYGRRGGPGGAGPVTFGTVTKVEGDTVYVRTMDGREVTVRTSEGTRIRVSRPGKVTDLEAGTTVVVSGSAGADGTVTATSISENPMMGRRPGS</sequence>
<accession>D6Y8Z6</accession>
<protein>
    <submittedName>
        <fullName evidence="3">Uncharacterized protein</fullName>
    </submittedName>
</protein>
<dbReference type="RefSeq" id="WP_013133491.1">
    <property type="nucleotide sequence ID" value="NC_014165.1"/>
</dbReference>
<dbReference type="Proteomes" id="UP000006640">
    <property type="component" value="Chromosome"/>
</dbReference>
<dbReference type="KEGG" id="tbi:Tbis_3268"/>
<feature type="compositionally biased region" description="Gly residues" evidence="1">
    <location>
        <begin position="78"/>
        <end position="96"/>
    </location>
</feature>
<dbReference type="STRING" id="469371.Tbis_3268"/>
<dbReference type="EMBL" id="CP001874">
    <property type="protein sequence ID" value="ADG89958.1"/>
    <property type="molecule type" value="Genomic_DNA"/>
</dbReference>
<name>D6Y8Z6_THEBD</name>
<proteinExistence type="predicted"/>
<evidence type="ECO:0000256" key="1">
    <source>
        <dbReference type="SAM" id="MobiDB-lite"/>
    </source>
</evidence>
<reference evidence="3 4" key="1">
    <citation type="submission" date="2010-01" db="EMBL/GenBank/DDBJ databases">
        <title>The complete genome of Thermobispora bispora DSM 43833.</title>
        <authorList>
            <consortium name="US DOE Joint Genome Institute (JGI-PGF)"/>
            <person name="Lucas S."/>
            <person name="Copeland A."/>
            <person name="Lapidus A."/>
            <person name="Glavina del Rio T."/>
            <person name="Dalin E."/>
            <person name="Tice H."/>
            <person name="Bruce D."/>
            <person name="Goodwin L."/>
            <person name="Pitluck S."/>
            <person name="Kyrpides N."/>
            <person name="Mavromatis K."/>
            <person name="Ivanova N."/>
            <person name="Mikhailova N."/>
            <person name="Chertkov O."/>
            <person name="Brettin T."/>
            <person name="Detter J.C."/>
            <person name="Han C."/>
            <person name="Larimer F."/>
            <person name="Land M."/>
            <person name="Hauser L."/>
            <person name="Markowitz V."/>
            <person name="Cheng J.-F."/>
            <person name="Hugenholtz P."/>
            <person name="Woyke T."/>
            <person name="Wu D."/>
            <person name="Jando M."/>
            <person name="Schneider S."/>
            <person name="Klenk H.-P."/>
            <person name="Eisen J.A."/>
        </authorList>
    </citation>
    <scope>NUCLEOTIDE SEQUENCE [LARGE SCALE GENOMIC DNA]</scope>
    <source>
        <strain evidence="4">ATCC 19993 / DSM 43833 / CBS 139.67 / JCM 10125 / KCTC 9307 / NBRC 14880 / R51</strain>
    </source>
</reference>
<keyword evidence="2" id="KW-0472">Membrane</keyword>
<feature type="region of interest" description="Disordered" evidence="1">
    <location>
        <begin position="75"/>
        <end position="118"/>
    </location>
</feature>
<gene>
    <name evidence="3" type="ordered locus">Tbis_3268</name>
</gene>
<dbReference type="OrthoDB" id="3543680at2"/>
<evidence type="ECO:0000313" key="3">
    <source>
        <dbReference type="EMBL" id="ADG89958.1"/>
    </source>
</evidence>
<keyword evidence="2" id="KW-1133">Transmembrane helix</keyword>
<feature type="compositionally biased region" description="Gly residues" evidence="1">
    <location>
        <begin position="106"/>
        <end position="115"/>
    </location>
</feature>
<dbReference type="AlphaFoldDB" id="D6Y8Z6"/>
<evidence type="ECO:0000313" key="4">
    <source>
        <dbReference type="Proteomes" id="UP000006640"/>
    </source>
</evidence>
<dbReference type="HOGENOM" id="CLU_106671_1_0_11"/>
<organism evidence="3 4">
    <name type="scientific">Thermobispora bispora (strain ATCC 19993 / DSM 43833 / CBS 139.67 / JCM 10125 / KCTC 9307 / NBRC 14880 / R51)</name>
    <dbReference type="NCBI Taxonomy" id="469371"/>
    <lineage>
        <taxon>Bacteria</taxon>
        <taxon>Bacillati</taxon>
        <taxon>Actinomycetota</taxon>
        <taxon>Actinomycetes</taxon>
        <taxon>Streptosporangiales</taxon>
        <taxon>Streptosporangiaceae</taxon>
        <taxon>Thermobispora</taxon>
    </lineage>
</organism>
<keyword evidence="2" id="KW-0812">Transmembrane</keyword>
<feature type="region of interest" description="Disordered" evidence="1">
    <location>
        <begin position="177"/>
        <end position="196"/>
    </location>
</feature>
<evidence type="ECO:0000256" key="2">
    <source>
        <dbReference type="SAM" id="Phobius"/>
    </source>
</evidence>